<keyword evidence="2" id="KW-1185">Reference proteome</keyword>
<dbReference type="AlphaFoldDB" id="A0A1H9K4I1"/>
<proteinExistence type="predicted"/>
<dbReference type="Proteomes" id="UP000199647">
    <property type="component" value="Unassembled WGS sequence"/>
</dbReference>
<evidence type="ECO:0000313" key="2">
    <source>
        <dbReference type="Proteomes" id="UP000199647"/>
    </source>
</evidence>
<dbReference type="RefSeq" id="WP_092497142.1">
    <property type="nucleotide sequence ID" value="NZ_FOFG01000009.1"/>
</dbReference>
<name>A0A1H9K4I1_9HYPH</name>
<dbReference type="EMBL" id="FOFG01000009">
    <property type="protein sequence ID" value="SEQ93827.1"/>
    <property type="molecule type" value="Genomic_DNA"/>
</dbReference>
<protein>
    <submittedName>
        <fullName evidence="1">Uncharacterized protein</fullName>
    </submittedName>
</protein>
<accession>A0A1H9K4I1</accession>
<organism evidence="1 2">
    <name type="scientific">Faunimonas pinastri</name>
    <dbReference type="NCBI Taxonomy" id="1855383"/>
    <lineage>
        <taxon>Bacteria</taxon>
        <taxon>Pseudomonadati</taxon>
        <taxon>Pseudomonadota</taxon>
        <taxon>Alphaproteobacteria</taxon>
        <taxon>Hyphomicrobiales</taxon>
        <taxon>Afifellaceae</taxon>
        <taxon>Faunimonas</taxon>
    </lineage>
</organism>
<evidence type="ECO:0000313" key="1">
    <source>
        <dbReference type="EMBL" id="SEQ93827.1"/>
    </source>
</evidence>
<sequence>MGEDAGSASLIQALVLEEIRAIVSEAISKPTVIASGPLAWRLSRTYPACGLDPVAIAQEIAEAAAASGVAVELSRPRAPDYPRPVHAEQAVLE</sequence>
<dbReference type="STRING" id="1855383.SAMN05216548_10971"/>
<reference evidence="1 2" key="1">
    <citation type="submission" date="2016-10" db="EMBL/GenBank/DDBJ databases">
        <authorList>
            <person name="de Groot N.N."/>
        </authorList>
    </citation>
    <scope>NUCLEOTIDE SEQUENCE [LARGE SCALE GENOMIC DNA]</scope>
    <source>
        <strain evidence="1 2">A52C2</strain>
    </source>
</reference>
<gene>
    <name evidence="1" type="ORF">SAMN05216548_10971</name>
</gene>